<keyword evidence="2" id="KW-1185">Reference proteome</keyword>
<dbReference type="InterPro" id="IPR001544">
    <property type="entry name" value="Aminotrans_IV"/>
</dbReference>
<accession>A0A7C9BI05</accession>
<organism evidence="1 2">
    <name type="scientific">Salmonirosea aquatica</name>
    <dbReference type="NCBI Taxonomy" id="2654236"/>
    <lineage>
        <taxon>Bacteria</taxon>
        <taxon>Pseudomonadati</taxon>
        <taxon>Bacteroidota</taxon>
        <taxon>Cytophagia</taxon>
        <taxon>Cytophagales</taxon>
        <taxon>Spirosomataceae</taxon>
        <taxon>Salmonirosea</taxon>
    </lineage>
</organism>
<dbReference type="InterPro" id="IPR043132">
    <property type="entry name" value="BCAT-like_C"/>
</dbReference>
<sequence>MNLPTPCFETICVQQRQFSDLMPYHQARLNRTRRELYGIAEPLNLRDILEIPDTVDAGKHKCRVTYGPDIVNIEWERYLPRSISRLQLVEDNTIEYAYKYKNRDHLNQLHAQRGDCDDVLIVKNGLITDTSYANVALFDGSSWYTPKVPLLPGTQRARLLDERVLIPREIRVDDLSRYSEVKLFNAMVSWEEGAQLAVEKTIR</sequence>
<dbReference type="Pfam" id="PF01063">
    <property type="entry name" value="Aminotran_4"/>
    <property type="match status" value="1"/>
</dbReference>
<evidence type="ECO:0000313" key="2">
    <source>
        <dbReference type="Proteomes" id="UP000479293"/>
    </source>
</evidence>
<dbReference type="Proteomes" id="UP000479293">
    <property type="component" value="Unassembled WGS sequence"/>
</dbReference>
<dbReference type="InterPro" id="IPR043131">
    <property type="entry name" value="BCAT-like_N"/>
</dbReference>
<reference evidence="1 2" key="1">
    <citation type="submission" date="2019-10" db="EMBL/GenBank/DDBJ databases">
        <title>Draft Genome Sequence of Cytophagaceae sp. SJW1-29.</title>
        <authorList>
            <person name="Choi A."/>
        </authorList>
    </citation>
    <scope>NUCLEOTIDE SEQUENCE [LARGE SCALE GENOMIC DNA]</scope>
    <source>
        <strain evidence="1 2">SJW1-29</strain>
    </source>
</reference>
<protein>
    <recommendedName>
        <fullName evidence="3">4-amino-4-deoxychorismate lyase</fullName>
    </recommendedName>
</protein>
<evidence type="ECO:0000313" key="1">
    <source>
        <dbReference type="EMBL" id="MPR33455.1"/>
    </source>
</evidence>
<proteinExistence type="predicted"/>
<dbReference type="Gene3D" id="3.30.470.10">
    <property type="match status" value="1"/>
</dbReference>
<dbReference type="GO" id="GO:0003824">
    <property type="term" value="F:catalytic activity"/>
    <property type="evidence" value="ECO:0007669"/>
    <property type="project" value="InterPro"/>
</dbReference>
<dbReference type="SUPFAM" id="SSF56752">
    <property type="entry name" value="D-aminoacid aminotransferase-like PLP-dependent enzymes"/>
    <property type="match status" value="1"/>
</dbReference>
<dbReference type="EMBL" id="WHLY01000002">
    <property type="protein sequence ID" value="MPR33455.1"/>
    <property type="molecule type" value="Genomic_DNA"/>
</dbReference>
<evidence type="ECO:0008006" key="3">
    <source>
        <dbReference type="Google" id="ProtNLM"/>
    </source>
</evidence>
<name>A0A7C9BI05_9BACT</name>
<dbReference type="Gene3D" id="3.20.10.10">
    <property type="entry name" value="D-amino Acid Aminotransferase, subunit A, domain 2"/>
    <property type="match status" value="1"/>
</dbReference>
<dbReference type="InterPro" id="IPR036038">
    <property type="entry name" value="Aminotransferase-like"/>
</dbReference>
<comment type="caution">
    <text evidence="1">The sequence shown here is derived from an EMBL/GenBank/DDBJ whole genome shotgun (WGS) entry which is preliminary data.</text>
</comment>
<gene>
    <name evidence="1" type="ORF">GBK04_08780</name>
</gene>
<dbReference type="AlphaFoldDB" id="A0A7C9BI05"/>
<dbReference type="RefSeq" id="WP_152758716.1">
    <property type="nucleotide sequence ID" value="NZ_WHLY01000002.1"/>
</dbReference>